<dbReference type="OrthoDB" id="3268903at2"/>
<dbReference type="EMBL" id="FWFG01000099">
    <property type="protein sequence ID" value="SLM94461.1"/>
    <property type="molecule type" value="Genomic_DNA"/>
</dbReference>
<proteinExistence type="predicted"/>
<dbReference type="AlphaFoldDB" id="A0A1X6X5V5"/>
<keyword evidence="2" id="KW-1185">Reference proteome</keyword>
<evidence type="ECO:0008006" key="3">
    <source>
        <dbReference type="Google" id="ProtNLM"/>
    </source>
</evidence>
<dbReference type="Proteomes" id="UP000195981">
    <property type="component" value="Unassembled WGS sequence"/>
</dbReference>
<gene>
    <name evidence="1" type="ORF">FM110_11370</name>
</gene>
<organism evidence="1 2">
    <name type="scientific">Brachybacterium nesterenkovii</name>
    <dbReference type="NCBI Taxonomy" id="47847"/>
    <lineage>
        <taxon>Bacteria</taxon>
        <taxon>Bacillati</taxon>
        <taxon>Actinomycetota</taxon>
        <taxon>Actinomycetes</taxon>
        <taxon>Micrococcales</taxon>
        <taxon>Dermabacteraceae</taxon>
        <taxon>Brachybacterium</taxon>
    </lineage>
</organism>
<sequence length="216" mass="24011">MAADTRAPSLVVSERAALADDLVSFGPDAPTILDDWNAQDLLEHLILRERRPDLLVGPHVPLPAIAQWTEKERAKLLEKDWAEQVGIFRNGPGRFSPVRGLDGLLNTGEYFVHHEDLRRARAGWEPRPLPESSERELWSVLRRMAKLLVRTGVDVTLVSPLGGLCLPGTRDQGAVRVHGPASELLLWAFGRDRVARVRIEGEPEAVTALHRGERGI</sequence>
<dbReference type="RefSeq" id="WP_087104873.1">
    <property type="nucleotide sequence ID" value="NZ_FWFG01000099.1"/>
</dbReference>
<dbReference type="InterPro" id="IPR017519">
    <property type="entry name" value="CHP03085"/>
</dbReference>
<dbReference type="InterPro" id="IPR017517">
    <property type="entry name" value="Maleyloyr_isom"/>
</dbReference>
<evidence type="ECO:0000313" key="2">
    <source>
        <dbReference type="Proteomes" id="UP000195981"/>
    </source>
</evidence>
<reference evidence="1 2" key="1">
    <citation type="submission" date="2017-02" db="EMBL/GenBank/DDBJ databases">
        <authorList>
            <person name="Peterson S.W."/>
        </authorList>
    </citation>
    <scope>NUCLEOTIDE SEQUENCE [LARGE SCALE GENOMIC DNA]</scope>
    <source>
        <strain evidence="1 2">CIP104813</strain>
    </source>
</reference>
<name>A0A1X6X5V5_9MICO</name>
<dbReference type="NCBIfam" id="TIGR03085">
    <property type="entry name" value="TIGR03085 family metal-binding protein"/>
    <property type="match status" value="1"/>
</dbReference>
<dbReference type="NCBIfam" id="TIGR03083">
    <property type="entry name" value="maleylpyruvate isomerase family mycothiol-dependent enzyme"/>
    <property type="match status" value="1"/>
</dbReference>
<protein>
    <recommendedName>
        <fullName evidence="3">TIGR03085 family protein</fullName>
    </recommendedName>
</protein>
<evidence type="ECO:0000313" key="1">
    <source>
        <dbReference type="EMBL" id="SLM94461.1"/>
    </source>
</evidence>
<accession>A0A1X6X5V5</accession>